<protein>
    <submittedName>
        <fullName evidence="2">Uncharacterized protein</fullName>
    </submittedName>
</protein>
<accession>A0A4U8YLW4</accession>
<dbReference type="AlphaFoldDB" id="A0A4U8YLW4"/>
<dbReference type="Pfam" id="PF11059">
    <property type="entry name" value="DUF2860"/>
    <property type="match status" value="1"/>
</dbReference>
<keyword evidence="3" id="KW-1185">Reference proteome</keyword>
<reference evidence="2 3" key="1">
    <citation type="submission" date="2019-03" db="EMBL/GenBank/DDBJ databases">
        <authorList>
            <person name="Nijsse B."/>
        </authorList>
    </citation>
    <scope>NUCLEOTIDE SEQUENCE [LARGE SCALE GENOMIC DNA]</scope>
    <source>
        <strain evidence="2">Desulfoluna butyratoxydans MSL71</strain>
    </source>
</reference>
<feature type="chain" id="PRO_5020655478" evidence="1">
    <location>
        <begin position="29"/>
        <end position="349"/>
    </location>
</feature>
<evidence type="ECO:0000313" key="3">
    <source>
        <dbReference type="Proteomes" id="UP000507962"/>
    </source>
</evidence>
<organism evidence="2 3">
    <name type="scientific">Desulfoluna butyratoxydans</name>
    <dbReference type="NCBI Taxonomy" id="231438"/>
    <lineage>
        <taxon>Bacteria</taxon>
        <taxon>Pseudomonadati</taxon>
        <taxon>Thermodesulfobacteriota</taxon>
        <taxon>Desulfobacteria</taxon>
        <taxon>Desulfobacterales</taxon>
        <taxon>Desulfolunaceae</taxon>
        <taxon>Desulfoluna</taxon>
    </lineage>
</organism>
<evidence type="ECO:0000313" key="2">
    <source>
        <dbReference type="EMBL" id="VFQ42532.1"/>
    </source>
</evidence>
<proteinExistence type="predicted"/>
<dbReference type="InterPro" id="IPR016896">
    <property type="entry name" value="DUF2860"/>
</dbReference>
<keyword evidence="1" id="KW-0732">Signal</keyword>
<dbReference type="Proteomes" id="UP000507962">
    <property type="component" value="Unassembled WGS sequence"/>
</dbReference>
<sequence length="349" mass="38406">MLTRKTHFFTLLRRLPLTCLLLALTVPAAWGGNPMKTPTPGFVGDITLMPGVIHATKALNDVGDDNERIDSLDQSASSETKVIPIALWHLNYTFDNLRTELFAGTPTSNIVKGTYFLEVGARHRLDNGTALSLAWIPELPLIDDEVWKDPFLTGVDREETDRTSQGVQVKADSILGSPFFVSYAFAVNDIDEEESGQSFITEGGDPLSDEELSSLRRSSEAHLIEAGLTLPVSRALILGATVDALRNEADGNAHQFDQFGGKLSAILRFPACKAFSTVSFHQANYDETHPVFEKKREDTSYSASLGLEMPLPVEDLSFSLLMRYARTDSNIDFYEGDAVMGGMGVSYRF</sequence>
<feature type="signal peptide" evidence="1">
    <location>
        <begin position="1"/>
        <end position="28"/>
    </location>
</feature>
<name>A0A4U8YLW4_9BACT</name>
<dbReference type="RefSeq" id="WP_180136774.1">
    <property type="nucleotide sequence ID" value="NZ_CAADHO010000001.1"/>
</dbReference>
<gene>
    <name evidence="2" type="ORF">MSL71_1530</name>
</gene>
<dbReference type="EMBL" id="CAADHO010000001">
    <property type="protein sequence ID" value="VFQ42532.1"/>
    <property type="molecule type" value="Genomic_DNA"/>
</dbReference>
<dbReference type="PIRSF" id="PIRSF028696">
    <property type="entry name" value="UCP028696"/>
    <property type="match status" value="1"/>
</dbReference>
<evidence type="ECO:0000256" key="1">
    <source>
        <dbReference type="SAM" id="SignalP"/>
    </source>
</evidence>